<protein>
    <recommendedName>
        <fullName evidence="4">Virion protein</fullName>
    </recommendedName>
</protein>
<dbReference type="OrthoDB" id="14772at10239"/>
<dbReference type="EMBL" id="KJ621082">
    <property type="protein sequence ID" value="AHX00981.1"/>
    <property type="molecule type" value="Genomic_DNA"/>
</dbReference>
<dbReference type="GeneID" id="19686224"/>
<reference evidence="2" key="1">
    <citation type="submission" date="2014-05" db="EMBL/GenBank/DDBJ databases">
        <title>Complete genome sequence of bacteriophage DFL12phi1, which infects Dinoroseobacter shibae.</title>
        <authorList>
            <person name="Ji J."/>
            <person name="Zhang R."/>
            <person name="Jiao N."/>
        </authorList>
    </citation>
    <scope>NUCLEOTIDE SEQUENCE [LARGE SCALE GENOMIC DNA]</scope>
</reference>
<evidence type="ECO:0000313" key="3">
    <source>
        <dbReference type="Proteomes" id="UP000024335"/>
    </source>
</evidence>
<organism evidence="2 3">
    <name type="scientific">Dinoroseobacter phage DFL12phi1</name>
    <dbReference type="NCBI Taxonomy" id="1477404"/>
    <lineage>
        <taxon>Viruses</taxon>
        <taxon>Duplodnaviria</taxon>
        <taxon>Heunggongvirae</taxon>
        <taxon>Uroviricota</taxon>
        <taxon>Caudoviricetes</taxon>
        <taxon>Schitoviridae</taxon>
        <taxon>Rhodovirinae</taxon>
        <taxon>Baltimorevirus</taxon>
        <taxon>Baltimorevirus DFL12</taxon>
    </lineage>
</organism>
<gene>
    <name evidence="2" type="ORF">DFL12P1_0020</name>
</gene>
<proteinExistence type="predicted"/>
<sequence>MQFNNYNSATTNGSQLSNTQMGMNQVQVGAPTGNVGTPGVTDVTVASPTTPQVGNTGAQQGSGFWSKDGGAGLILGGVQVLGNLWSSYQAHKMAKEQMAFAREQWDTNLANQTQTYNTALEDRIRGRYATGTRSEEQLQGEIDQHSL</sequence>
<dbReference type="RefSeq" id="YP_009043700.1">
    <property type="nucleotide sequence ID" value="NC_024367.1"/>
</dbReference>
<evidence type="ECO:0008006" key="4">
    <source>
        <dbReference type="Google" id="ProtNLM"/>
    </source>
</evidence>
<feature type="compositionally biased region" description="Polar residues" evidence="1">
    <location>
        <begin position="44"/>
        <end position="62"/>
    </location>
</feature>
<feature type="region of interest" description="Disordered" evidence="1">
    <location>
        <begin position="28"/>
        <end position="62"/>
    </location>
</feature>
<dbReference type="Proteomes" id="UP000024335">
    <property type="component" value="Segment"/>
</dbReference>
<accession>A0A023NGH3</accession>
<dbReference type="KEGG" id="vg:19686224"/>
<evidence type="ECO:0000313" key="2">
    <source>
        <dbReference type="EMBL" id="AHX00981.1"/>
    </source>
</evidence>
<evidence type="ECO:0000256" key="1">
    <source>
        <dbReference type="SAM" id="MobiDB-lite"/>
    </source>
</evidence>
<keyword evidence="3" id="KW-1185">Reference proteome</keyword>
<name>A0A023NGH3_9CAUD</name>